<accession>A0A1D1VRU8</accession>
<dbReference type="EMBL" id="BDGG01000010">
    <property type="protein sequence ID" value="GAV03701.1"/>
    <property type="molecule type" value="Genomic_DNA"/>
</dbReference>
<dbReference type="AlphaFoldDB" id="A0A1D1VRU8"/>
<protein>
    <submittedName>
        <fullName evidence="1">Uncharacterized protein</fullName>
    </submittedName>
</protein>
<proteinExistence type="predicted"/>
<organism evidence="1 2">
    <name type="scientific">Ramazzottius varieornatus</name>
    <name type="common">Water bear</name>
    <name type="synonym">Tardigrade</name>
    <dbReference type="NCBI Taxonomy" id="947166"/>
    <lineage>
        <taxon>Eukaryota</taxon>
        <taxon>Metazoa</taxon>
        <taxon>Ecdysozoa</taxon>
        <taxon>Tardigrada</taxon>
        <taxon>Eutardigrada</taxon>
        <taxon>Parachela</taxon>
        <taxon>Hypsibioidea</taxon>
        <taxon>Ramazzottiidae</taxon>
        <taxon>Ramazzottius</taxon>
    </lineage>
</organism>
<gene>
    <name evidence="1" type="primary">RvY_14090-1</name>
    <name evidence="1" type="synonym">RvY_14090.1</name>
    <name evidence="1" type="ORF">RvY_14090</name>
</gene>
<evidence type="ECO:0000313" key="2">
    <source>
        <dbReference type="Proteomes" id="UP000186922"/>
    </source>
</evidence>
<name>A0A1D1VRU8_RAMVA</name>
<reference evidence="1 2" key="1">
    <citation type="journal article" date="2016" name="Nat. Commun.">
        <title>Extremotolerant tardigrade genome and improved radiotolerance of human cultured cells by tardigrade-unique protein.</title>
        <authorList>
            <person name="Hashimoto T."/>
            <person name="Horikawa D.D."/>
            <person name="Saito Y."/>
            <person name="Kuwahara H."/>
            <person name="Kozuka-Hata H."/>
            <person name="Shin-I T."/>
            <person name="Minakuchi Y."/>
            <person name="Ohishi K."/>
            <person name="Motoyama A."/>
            <person name="Aizu T."/>
            <person name="Enomoto A."/>
            <person name="Kondo K."/>
            <person name="Tanaka S."/>
            <person name="Hara Y."/>
            <person name="Koshikawa S."/>
            <person name="Sagara H."/>
            <person name="Miura T."/>
            <person name="Yokobori S."/>
            <person name="Miyagawa K."/>
            <person name="Suzuki Y."/>
            <person name="Kubo T."/>
            <person name="Oyama M."/>
            <person name="Kohara Y."/>
            <person name="Fujiyama A."/>
            <person name="Arakawa K."/>
            <person name="Katayama T."/>
            <person name="Toyoda A."/>
            <person name="Kunieda T."/>
        </authorList>
    </citation>
    <scope>NUCLEOTIDE SEQUENCE [LARGE SCALE GENOMIC DNA]</scope>
    <source>
        <strain evidence="1 2">YOKOZUNA-1</strain>
    </source>
</reference>
<comment type="caution">
    <text evidence="1">The sequence shown here is derived from an EMBL/GenBank/DDBJ whole genome shotgun (WGS) entry which is preliminary data.</text>
</comment>
<keyword evidence="2" id="KW-1185">Reference proteome</keyword>
<dbReference type="Proteomes" id="UP000186922">
    <property type="component" value="Unassembled WGS sequence"/>
</dbReference>
<sequence length="58" mass="6234">MLTSLALLGALGFITYIGYRKYKKDGWLGLMNEWFGVKIPKPAATAAKMANKKAATGG</sequence>
<evidence type="ECO:0000313" key="1">
    <source>
        <dbReference type="EMBL" id="GAV03701.1"/>
    </source>
</evidence>